<reference evidence="1 2" key="1">
    <citation type="journal article" date="2011" name="BMC Genomics">
        <title>Complete genome sequence of Brachyspira intermedia reveals unique genomic features in Brachyspira species and phage-mediated horizontal gene transfer.</title>
        <authorList>
            <person name="Hafstrom T."/>
            <person name="Jansson D.S."/>
            <person name="Segerman B."/>
        </authorList>
    </citation>
    <scope>NUCLEOTIDE SEQUENCE [LARGE SCALE GENOMIC DNA]</scope>
    <source>
        <strain evidence="2">ATCC 51140 / PWS/A</strain>
    </source>
</reference>
<dbReference type="RefSeq" id="WP_014487888.1">
    <property type="nucleotide sequence ID" value="NC_017243.1"/>
</dbReference>
<proteinExistence type="predicted"/>
<keyword evidence="2" id="KW-1185">Reference proteome</keyword>
<sequence length="112" mass="12877">MSDTKNKKEYKYTHLSTTVRITESELDLINKVVASDFVNKNQFVAFLLRDYLKKYTDENKQDDVNTLNTEDKSDNQNNSNISIADLNNSINILNQTISNLADLIKKDNTNND</sequence>
<organism evidence="1 2">
    <name type="scientific">Brachyspira intermedia (strain ATCC 51140 / PWS/A)</name>
    <name type="common">Serpulina intermedia</name>
    <dbReference type="NCBI Taxonomy" id="1045858"/>
    <lineage>
        <taxon>Bacteria</taxon>
        <taxon>Pseudomonadati</taxon>
        <taxon>Spirochaetota</taxon>
        <taxon>Spirochaetia</taxon>
        <taxon>Brachyspirales</taxon>
        <taxon>Brachyspiraceae</taxon>
        <taxon>Brachyspira</taxon>
    </lineage>
</organism>
<dbReference type="Proteomes" id="UP000008522">
    <property type="component" value="Chromosome"/>
</dbReference>
<dbReference type="PATRIC" id="fig|1045858.4.peg.1440"/>
<accession>G0EQ00</accession>
<name>G0EQ00_BRAIP</name>
<evidence type="ECO:0000313" key="2">
    <source>
        <dbReference type="Proteomes" id="UP000008522"/>
    </source>
</evidence>
<dbReference type="EMBL" id="CP002874">
    <property type="protein sequence ID" value="AEM22060.1"/>
    <property type="molecule type" value="Genomic_DNA"/>
</dbReference>
<protein>
    <submittedName>
        <fullName evidence="1">Uncharacterized protein</fullName>
    </submittedName>
</protein>
<evidence type="ECO:0000313" key="1">
    <source>
        <dbReference type="EMBL" id="AEM22060.1"/>
    </source>
</evidence>
<dbReference type="GeneID" id="44969976"/>
<dbReference type="OrthoDB" id="309075at2"/>
<gene>
    <name evidence="1" type="ordered locus">Bint_1441</name>
</gene>
<dbReference type="HOGENOM" id="CLU_2141063_0_0_12"/>
<dbReference type="KEGG" id="bip:Bint_1441"/>
<dbReference type="AlphaFoldDB" id="G0EQ00"/>